<dbReference type="InterPro" id="IPR036928">
    <property type="entry name" value="AS_sf"/>
</dbReference>
<proteinExistence type="predicted"/>
<dbReference type="EMBL" id="BAAAMY010000001">
    <property type="protein sequence ID" value="GAA1907692.1"/>
    <property type="molecule type" value="Genomic_DNA"/>
</dbReference>
<dbReference type="Proteomes" id="UP001501612">
    <property type="component" value="Unassembled WGS sequence"/>
</dbReference>
<dbReference type="Gene3D" id="3.90.1300.10">
    <property type="entry name" value="Amidase signature (AS) domain"/>
    <property type="match status" value="1"/>
</dbReference>
<comment type="caution">
    <text evidence="3">The sequence shown here is derived from an EMBL/GenBank/DDBJ whole genome shotgun (WGS) entry which is preliminary data.</text>
</comment>
<dbReference type="SUPFAM" id="SSF75304">
    <property type="entry name" value="Amidase signature (AS) enzymes"/>
    <property type="match status" value="1"/>
</dbReference>
<dbReference type="PANTHER" id="PTHR42678:SF34">
    <property type="entry name" value="OS04G0183300 PROTEIN"/>
    <property type="match status" value="1"/>
</dbReference>
<keyword evidence="4" id="KW-1185">Reference proteome</keyword>
<dbReference type="PANTHER" id="PTHR42678">
    <property type="entry name" value="AMIDASE"/>
    <property type="match status" value="1"/>
</dbReference>
<reference evidence="4" key="1">
    <citation type="journal article" date="2019" name="Int. J. Syst. Evol. Microbiol.">
        <title>The Global Catalogue of Microorganisms (GCM) 10K type strain sequencing project: providing services to taxonomists for standard genome sequencing and annotation.</title>
        <authorList>
            <consortium name="The Broad Institute Genomics Platform"/>
            <consortium name="The Broad Institute Genome Sequencing Center for Infectious Disease"/>
            <person name="Wu L."/>
            <person name="Ma J."/>
        </authorList>
    </citation>
    <scope>NUCLEOTIDE SEQUENCE [LARGE SCALE GENOMIC DNA]</scope>
    <source>
        <strain evidence="4">JCM 14046</strain>
    </source>
</reference>
<evidence type="ECO:0000256" key="1">
    <source>
        <dbReference type="SAM" id="SignalP"/>
    </source>
</evidence>
<protein>
    <recommendedName>
        <fullName evidence="2">Amidase domain-containing protein</fullName>
    </recommendedName>
</protein>
<sequence>MPLHHSTARRRAVSVVAGLAALAVTSVALAPAPASAAPTTAADDEIVGTVPGVDLPTATIEDLQAGLAAGDFTSVDLVEAYLERIAALDVGGPALNAIRELSDDALDQAAEADAARAAGEDLGPLAGVPILVKDNIDVAGLPTTAGSVALANSFPATDAPVTTAMEDAGAIILGKTNLSEFANFITNGLPSGYSSLGGQVLNAYDLSQTPSGSSSGSGVAASTTMAAATVGTETSGSILSPANANSLVGVKPTVGLISRTGIIPISASQDTAGPMTRTVYDAAALLSGMTTGLDPEDPATEAGAEYDGTDYTAGLDETALDGVRLGFVPSTNEPYLAALDVLRAQGAELVQVASPTNTTAPSILVREFERDLNAYLSRLPESAPMDTLSDIIAFNSANADVALKFGQTLLTESEAVDLDDPATLASYEADRDRGIAETRASIDSTLETNDVDAIVSNAATTGIGARAGYPSVTLPAGYNPANRRPTGITFLGTAFTEQALLEYAYDYEQAADVWRSPDVVNPTAFRCTAISEATLPDEDCPAAPVAPPATSVTLADLVANPVRQGQAPVVRVKVGAGDLTPVGFVRVEVPGRRWVRARLDDAGRATVRVNRPLAVGRTPLVVRYNGSPAVAPSQDRLVVRVRR</sequence>
<evidence type="ECO:0000313" key="3">
    <source>
        <dbReference type="EMBL" id="GAA1907692.1"/>
    </source>
</evidence>
<dbReference type="Pfam" id="PF01425">
    <property type="entry name" value="Amidase"/>
    <property type="match status" value="1"/>
</dbReference>
<dbReference type="InterPro" id="IPR023631">
    <property type="entry name" value="Amidase_dom"/>
</dbReference>
<feature type="signal peptide" evidence="1">
    <location>
        <begin position="1"/>
        <end position="36"/>
    </location>
</feature>
<name>A0ABP5AAS2_9ACTN</name>
<feature type="chain" id="PRO_5045632035" description="Amidase domain-containing protein" evidence="1">
    <location>
        <begin position="37"/>
        <end position="643"/>
    </location>
</feature>
<dbReference type="InterPro" id="IPR006311">
    <property type="entry name" value="TAT_signal"/>
</dbReference>
<gene>
    <name evidence="3" type="ORF">GCM10009737_05710</name>
</gene>
<organism evidence="3 4">
    <name type="scientific">Nocardioides lentus</name>
    <dbReference type="NCBI Taxonomy" id="338077"/>
    <lineage>
        <taxon>Bacteria</taxon>
        <taxon>Bacillati</taxon>
        <taxon>Actinomycetota</taxon>
        <taxon>Actinomycetes</taxon>
        <taxon>Propionibacteriales</taxon>
        <taxon>Nocardioidaceae</taxon>
        <taxon>Nocardioides</taxon>
    </lineage>
</organism>
<evidence type="ECO:0000259" key="2">
    <source>
        <dbReference type="Pfam" id="PF01425"/>
    </source>
</evidence>
<accession>A0ABP5AAS2</accession>
<feature type="domain" description="Amidase" evidence="2">
    <location>
        <begin position="76"/>
        <end position="459"/>
    </location>
</feature>
<dbReference type="RefSeq" id="WP_344003444.1">
    <property type="nucleotide sequence ID" value="NZ_BAAAMY010000001.1"/>
</dbReference>
<evidence type="ECO:0000313" key="4">
    <source>
        <dbReference type="Proteomes" id="UP001501612"/>
    </source>
</evidence>
<keyword evidence="1" id="KW-0732">Signal</keyword>
<dbReference type="PROSITE" id="PS51318">
    <property type="entry name" value="TAT"/>
    <property type="match status" value="1"/>
</dbReference>